<keyword evidence="4 6" id="KW-0378">Hydrolase</keyword>
<dbReference type="OrthoDB" id="9786661at2"/>
<dbReference type="PANTHER" id="PTHR30480">
    <property type="entry name" value="BETA-HEXOSAMINIDASE-RELATED"/>
    <property type="match status" value="1"/>
</dbReference>
<accession>A0A2S6F2D9</accession>
<dbReference type="PANTHER" id="PTHR30480:SF13">
    <property type="entry name" value="BETA-HEXOSAMINIDASE"/>
    <property type="match status" value="1"/>
</dbReference>
<dbReference type="InterPro" id="IPR001764">
    <property type="entry name" value="Glyco_hydro_3_N"/>
</dbReference>
<evidence type="ECO:0000313" key="7">
    <source>
        <dbReference type="Proteomes" id="UP000239239"/>
    </source>
</evidence>
<dbReference type="Proteomes" id="UP000239239">
    <property type="component" value="Unassembled WGS sequence"/>
</dbReference>
<dbReference type="SUPFAM" id="SSF51445">
    <property type="entry name" value="(Trans)glycosidases"/>
    <property type="match status" value="1"/>
</dbReference>
<evidence type="ECO:0000256" key="2">
    <source>
        <dbReference type="ARBA" id="ARBA00005336"/>
    </source>
</evidence>
<keyword evidence="5" id="KW-0326">Glycosidase</keyword>
<dbReference type="AlphaFoldDB" id="A0A2S6F2D9"/>
<dbReference type="InterPro" id="IPR017853">
    <property type="entry name" value="GH"/>
</dbReference>
<protein>
    <recommendedName>
        <fullName evidence="3">beta-N-acetylhexosaminidase</fullName>
        <ecNumber evidence="3">3.2.1.52</ecNumber>
    </recommendedName>
</protein>
<reference evidence="6 7" key="1">
    <citation type="submission" date="2018-02" db="EMBL/GenBank/DDBJ databases">
        <title>Draft genome sequences of four Legionella pneumophila clinical strains isolated in Ontario.</title>
        <authorList>
            <person name="Fortuna A."/>
            <person name="Ramnarine R."/>
            <person name="Li A."/>
            <person name="Frantz C."/>
            <person name="Mallo G."/>
        </authorList>
    </citation>
    <scope>NUCLEOTIDE SEQUENCE [LARGE SCALE GENOMIC DNA]</scope>
    <source>
        <strain evidence="6 7">LG61</strain>
    </source>
</reference>
<evidence type="ECO:0000256" key="1">
    <source>
        <dbReference type="ARBA" id="ARBA00001231"/>
    </source>
</evidence>
<dbReference type="GO" id="GO:0004563">
    <property type="term" value="F:beta-N-acetylhexosaminidase activity"/>
    <property type="evidence" value="ECO:0007669"/>
    <property type="project" value="UniProtKB-EC"/>
</dbReference>
<comment type="catalytic activity">
    <reaction evidence="1">
        <text>Hydrolysis of terminal non-reducing N-acetyl-D-hexosamine residues in N-acetyl-beta-D-hexosaminides.</text>
        <dbReference type="EC" id="3.2.1.52"/>
    </reaction>
</comment>
<dbReference type="Pfam" id="PF00933">
    <property type="entry name" value="Glyco_hydro_3"/>
    <property type="match status" value="1"/>
</dbReference>
<dbReference type="GO" id="GO:0009254">
    <property type="term" value="P:peptidoglycan turnover"/>
    <property type="evidence" value="ECO:0007669"/>
    <property type="project" value="TreeGrafter"/>
</dbReference>
<sequence length="358" mass="39627">MITIRNKIGQMLIMGFHGSELHDNSPVAQWLSNDGLGGVLLFDKDLATGIYGKNLKNQSQIRQLIRQLNRYASMISGGNDDLPLFTAIDYEGGMVDRLSKIEGCTPTMKARELAKLSSDDFDEEVTQMAMTLKSLGFNLNFAPVVDLNLNDCAGIIGNLGRSFSTNPEVIIRLARQFVDVFSRYGIVCAYKHFPGHGSANGDTHEGFVDVTDTFQTDELMPYQSLLKDLTNPVMVMTAHVINKHLDSKGLPATLSYDILTLLLRQSIGYDGVIISDDLQMHAIANHYSLDEALCLTINAGADMVIFANQLGTITAPEVIDVIEKLVIDKQIPSQRIDEAYRRIVRLKQQVICSELINT</sequence>
<evidence type="ECO:0000256" key="3">
    <source>
        <dbReference type="ARBA" id="ARBA00012663"/>
    </source>
</evidence>
<name>A0A2S6F2D9_LEGPN</name>
<dbReference type="EC" id="3.2.1.52" evidence="3"/>
<gene>
    <name evidence="6" type="ORF">C3928_05130</name>
</gene>
<dbReference type="InterPro" id="IPR036962">
    <property type="entry name" value="Glyco_hydro_3_N_sf"/>
</dbReference>
<dbReference type="Gene3D" id="3.20.20.300">
    <property type="entry name" value="Glycoside hydrolase, family 3, N-terminal domain"/>
    <property type="match status" value="1"/>
</dbReference>
<evidence type="ECO:0000256" key="4">
    <source>
        <dbReference type="ARBA" id="ARBA00022801"/>
    </source>
</evidence>
<comment type="similarity">
    <text evidence="2">Belongs to the glycosyl hydrolase 3 family.</text>
</comment>
<organism evidence="6 7">
    <name type="scientific">Legionella pneumophila</name>
    <dbReference type="NCBI Taxonomy" id="446"/>
    <lineage>
        <taxon>Bacteria</taxon>
        <taxon>Pseudomonadati</taxon>
        <taxon>Pseudomonadota</taxon>
        <taxon>Gammaproteobacteria</taxon>
        <taxon>Legionellales</taxon>
        <taxon>Legionellaceae</taxon>
        <taxon>Legionella</taxon>
    </lineage>
</organism>
<evidence type="ECO:0000313" key="6">
    <source>
        <dbReference type="EMBL" id="PPK31614.1"/>
    </source>
</evidence>
<dbReference type="GO" id="GO:0005975">
    <property type="term" value="P:carbohydrate metabolic process"/>
    <property type="evidence" value="ECO:0007669"/>
    <property type="project" value="InterPro"/>
</dbReference>
<dbReference type="EMBL" id="PQWY01000010">
    <property type="protein sequence ID" value="PPK31614.1"/>
    <property type="molecule type" value="Genomic_DNA"/>
</dbReference>
<proteinExistence type="inferred from homology"/>
<evidence type="ECO:0000256" key="5">
    <source>
        <dbReference type="ARBA" id="ARBA00023295"/>
    </source>
</evidence>
<comment type="caution">
    <text evidence="6">The sequence shown here is derived from an EMBL/GenBank/DDBJ whole genome shotgun (WGS) entry which is preliminary data.</text>
</comment>
<dbReference type="RefSeq" id="WP_027227593.1">
    <property type="nucleotide sequence ID" value="NZ_FJAK01000004.1"/>
</dbReference>
<dbReference type="InterPro" id="IPR050226">
    <property type="entry name" value="NagZ_Beta-hexosaminidase"/>
</dbReference>